<dbReference type="GO" id="GO:0016779">
    <property type="term" value="F:nucleotidyltransferase activity"/>
    <property type="evidence" value="ECO:0007669"/>
    <property type="project" value="TreeGrafter"/>
</dbReference>
<gene>
    <name evidence="6" type="ORF">XD73_0155</name>
</gene>
<evidence type="ECO:0000313" key="6">
    <source>
        <dbReference type="EMBL" id="KUK46958.1"/>
    </source>
</evidence>
<dbReference type="GO" id="GO:0008641">
    <property type="term" value="F:ubiquitin-like modifier activating enzyme activity"/>
    <property type="evidence" value="ECO:0007669"/>
    <property type="project" value="InterPro"/>
</dbReference>
<keyword evidence="4" id="KW-1133">Transmembrane helix</keyword>
<dbReference type="Gene3D" id="3.40.50.720">
    <property type="entry name" value="NAD(P)-binding Rossmann-like Domain"/>
    <property type="match status" value="1"/>
</dbReference>
<dbReference type="Proteomes" id="UP000064249">
    <property type="component" value="Unassembled WGS sequence"/>
</dbReference>
<proteinExistence type="predicted"/>
<name>A0A117LH51_9CHLR</name>
<evidence type="ECO:0000256" key="1">
    <source>
        <dbReference type="ARBA" id="ARBA00022679"/>
    </source>
</evidence>
<dbReference type="PATRIC" id="fig|167964.4.peg.505"/>
<dbReference type="NCBIfam" id="NF004281">
    <property type="entry name" value="PRK05690.1"/>
    <property type="match status" value="1"/>
</dbReference>
<evidence type="ECO:0000256" key="4">
    <source>
        <dbReference type="SAM" id="Phobius"/>
    </source>
</evidence>
<dbReference type="GO" id="GO:0004792">
    <property type="term" value="F:thiosulfate-cyanide sulfurtransferase activity"/>
    <property type="evidence" value="ECO:0007669"/>
    <property type="project" value="TreeGrafter"/>
</dbReference>
<keyword evidence="4" id="KW-0812">Transmembrane</keyword>
<keyword evidence="2" id="KW-0547">Nucleotide-binding</keyword>
<dbReference type="InterPro" id="IPR035985">
    <property type="entry name" value="Ubiquitin-activating_enz"/>
</dbReference>
<dbReference type="PANTHER" id="PTHR10953">
    <property type="entry name" value="UBIQUITIN-ACTIVATING ENZYME E1"/>
    <property type="match status" value="1"/>
</dbReference>
<feature type="transmembrane region" description="Helical" evidence="4">
    <location>
        <begin position="33"/>
        <end position="52"/>
    </location>
</feature>
<evidence type="ECO:0000256" key="2">
    <source>
        <dbReference type="ARBA" id="ARBA00022741"/>
    </source>
</evidence>
<keyword evidence="1" id="KW-0808">Transferase</keyword>
<dbReference type="FunFam" id="3.40.50.720:FF:000033">
    <property type="entry name" value="Adenylyltransferase and sulfurtransferase MOCS3"/>
    <property type="match status" value="1"/>
</dbReference>
<evidence type="ECO:0000259" key="5">
    <source>
        <dbReference type="Pfam" id="PF00899"/>
    </source>
</evidence>
<keyword evidence="4" id="KW-0472">Membrane</keyword>
<keyword evidence="3" id="KW-0067">ATP-binding</keyword>
<dbReference type="GO" id="GO:0008146">
    <property type="term" value="F:sulfotransferase activity"/>
    <property type="evidence" value="ECO:0007669"/>
    <property type="project" value="TreeGrafter"/>
</dbReference>
<comment type="caution">
    <text evidence="6">The sequence shown here is derived from an EMBL/GenBank/DDBJ whole genome shotgun (WGS) entry which is preliminary data.</text>
</comment>
<evidence type="ECO:0000256" key="3">
    <source>
        <dbReference type="ARBA" id="ARBA00022840"/>
    </source>
</evidence>
<dbReference type="AlphaFoldDB" id="A0A117LH51"/>
<sequence>MPYLDNEERERYQRHLRIANFGEAGQLKLKESAVLVVGAGGLGSAILLYLAAAGIGKIGIVDSDTIELSNLQRQVLHDSDHLGMPKTASAYEKLHALNPHIELNLYAKRFQTGNAEQILRDYSIVLDGTDNFETRFLINDLCVKMNKTYIYGAINQFHGQVSVFDAQHGPCFRCLYPQMPSPEVIALNTGVGVIGAVPGIIGSMQALECIKILTGLGKPLYGRMLLLDGAQMEFREIQIRKQKECPVCGQH</sequence>
<dbReference type="InterPro" id="IPR000594">
    <property type="entry name" value="ThiF_NAD_FAD-bd"/>
</dbReference>
<dbReference type="EMBL" id="LGFU01000003">
    <property type="protein sequence ID" value="KUK46958.1"/>
    <property type="molecule type" value="Genomic_DNA"/>
</dbReference>
<evidence type="ECO:0000313" key="7">
    <source>
        <dbReference type="Proteomes" id="UP000064249"/>
    </source>
</evidence>
<dbReference type="CDD" id="cd00757">
    <property type="entry name" value="ThiF_MoeB_HesA_family"/>
    <property type="match status" value="1"/>
</dbReference>
<dbReference type="InterPro" id="IPR045886">
    <property type="entry name" value="ThiF/MoeB/HesA"/>
</dbReference>
<dbReference type="SUPFAM" id="SSF69572">
    <property type="entry name" value="Activating enzymes of the ubiquitin-like proteins"/>
    <property type="match status" value="1"/>
</dbReference>
<organism evidence="6 7">
    <name type="scientific">Anaerolinea thermophila</name>
    <dbReference type="NCBI Taxonomy" id="167964"/>
    <lineage>
        <taxon>Bacteria</taxon>
        <taxon>Bacillati</taxon>
        <taxon>Chloroflexota</taxon>
        <taxon>Anaerolineae</taxon>
        <taxon>Anaerolineales</taxon>
        <taxon>Anaerolineaceae</taxon>
        <taxon>Anaerolinea</taxon>
    </lineage>
</organism>
<dbReference type="GO" id="GO:0005829">
    <property type="term" value="C:cytosol"/>
    <property type="evidence" value="ECO:0007669"/>
    <property type="project" value="TreeGrafter"/>
</dbReference>
<protein>
    <submittedName>
        <fullName evidence="6">Molybdopterin biosynthesis protein MoeB</fullName>
    </submittedName>
</protein>
<dbReference type="PANTHER" id="PTHR10953:SF102">
    <property type="entry name" value="ADENYLYLTRANSFERASE AND SULFURTRANSFERASE MOCS3"/>
    <property type="match status" value="1"/>
</dbReference>
<feature type="domain" description="THIF-type NAD/FAD binding fold" evidence="5">
    <location>
        <begin position="12"/>
        <end position="247"/>
    </location>
</feature>
<accession>A0A117LH51</accession>
<reference evidence="6 7" key="1">
    <citation type="journal article" date="2015" name="MBio">
        <title>Genome-Resolved Metagenomic Analysis Reveals Roles for Candidate Phyla and Other Microbial Community Members in Biogeochemical Transformations in Oil Reservoirs.</title>
        <authorList>
            <person name="Hu P."/>
            <person name="Tom L."/>
            <person name="Singh A."/>
            <person name="Thomas B.C."/>
            <person name="Baker B.J."/>
            <person name="Piceno Y.M."/>
            <person name="Andersen G.L."/>
            <person name="Banfield J.F."/>
        </authorList>
    </citation>
    <scope>NUCLEOTIDE SEQUENCE [LARGE SCALE GENOMIC DNA]</scope>
    <source>
        <strain evidence="6">46_16</strain>
    </source>
</reference>
<dbReference type="Pfam" id="PF00899">
    <property type="entry name" value="ThiF"/>
    <property type="match status" value="1"/>
</dbReference>
<dbReference type="GO" id="GO:0005524">
    <property type="term" value="F:ATP binding"/>
    <property type="evidence" value="ECO:0007669"/>
    <property type="project" value="UniProtKB-KW"/>
</dbReference>